<feature type="signal peptide" evidence="5">
    <location>
        <begin position="1"/>
        <end position="36"/>
    </location>
</feature>
<evidence type="ECO:0000256" key="4">
    <source>
        <dbReference type="ARBA" id="ARBA00022833"/>
    </source>
</evidence>
<evidence type="ECO:0000313" key="7">
    <source>
        <dbReference type="EMBL" id="GGW27632.1"/>
    </source>
</evidence>
<dbReference type="Proteomes" id="UP000628984">
    <property type="component" value="Unassembled WGS sequence"/>
</dbReference>
<evidence type="ECO:0000313" key="8">
    <source>
        <dbReference type="Proteomes" id="UP000628984"/>
    </source>
</evidence>
<accession>A0A918IRV1</accession>
<dbReference type="AlphaFoldDB" id="A0A918IRV1"/>
<feature type="chain" id="PRO_5036929063" evidence="5">
    <location>
        <begin position="37"/>
        <end position="315"/>
    </location>
</feature>
<dbReference type="RefSeq" id="WP_189633248.1">
    <property type="nucleotide sequence ID" value="NZ_BMYQ01000003.1"/>
</dbReference>
<dbReference type="GO" id="GO:0016787">
    <property type="term" value="F:hydrolase activity"/>
    <property type="evidence" value="ECO:0007669"/>
    <property type="project" value="UniProtKB-KW"/>
</dbReference>
<comment type="caution">
    <text evidence="7">The sequence shown here is derived from an EMBL/GenBank/DDBJ whole genome shotgun (WGS) entry which is preliminary data.</text>
</comment>
<keyword evidence="4" id="KW-0862">Zinc</keyword>
<evidence type="ECO:0000256" key="3">
    <source>
        <dbReference type="ARBA" id="ARBA00022801"/>
    </source>
</evidence>
<dbReference type="SMART" id="SM00849">
    <property type="entry name" value="Lactamase_B"/>
    <property type="match status" value="1"/>
</dbReference>
<gene>
    <name evidence="7" type="ORF">GCM10011452_15220</name>
</gene>
<dbReference type="PANTHER" id="PTHR42978">
    <property type="entry name" value="QUORUM-QUENCHING LACTONASE YTNP-RELATED-RELATED"/>
    <property type="match status" value="1"/>
</dbReference>
<dbReference type="CDD" id="cd07720">
    <property type="entry name" value="OPHC2-like_MBL-fold"/>
    <property type="match status" value="1"/>
</dbReference>
<comment type="similarity">
    <text evidence="1">Belongs to the metallo-beta-lactamase superfamily.</text>
</comment>
<dbReference type="EMBL" id="BMYQ01000003">
    <property type="protein sequence ID" value="GGW27632.1"/>
    <property type="molecule type" value="Genomic_DNA"/>
</dbReference>
<dbReference type="Pfam" id="PF00753">
    <property type="entry name" value="Lactamase_B"/>
    <property type="match status" value="1"/>
</dbReference>
<feature type="domain" description="Metallo-beta-lactamase" evidence="6">
    <location>
        <begin position="101"/>
        <end position="286"/>
    </location>
</feature>
<dbReference type="InterPro" id="IPR036866">
    <property type="entry name" value="RibonucZ/Hydroxyglut_hydro"/>
</dbReference>
<dbReference type="InterPro" id="IPR001279">
    <property type="entry name" value="Metallo-B-lactamas"/>
</dbReference>
<reference evidence="7" key="2">
    <citation type="submission" date="2020-09" db="EMBL/GenBank/DDBJ databases">
        <authorList>
            <person name="Sun Q."/>
            <person name="Kim S."/>
        </authorList>
    </citation>
    <scope>NUCLEOTIDE SEQUENCE</scope>
    <source>
        <strain evidence="7">KCTC 23714</strain>
    </source>
</reference>
<proteinExistence type="inferred from homology"/>
<dbReference type="GO" id="GO:0046872">
    <property type="term" value="F:metal ion binding"/>
    <property type="evidence" value="ECO:0007669"/>
    <property type="project" value="UniProtKB-KW"/>
</dbReference>
<dbReference type="InterPro" id="IPR006311">
    <property type="entry name" value="TAT_signal"/>
</dbReference>
<reference evidence="7" key="1">
    <citation type="journal article" date="2014" name="Int. J. Syst. Evol. Microbiol.">
        <title>Complete genome sequence of Corynebacterium casei LMG S-19264T (=DSM 44701T), isolated from a smear-ripened cheese.</title>
        <authorList>
            <consortium name="US DOE Joint Genome Institute (JGI-PGF)"/>
            <person name="Walter F."/>
            <person name="Albersmeier A."/>
            <person name="Kalinowski J."/>
            <person name="Ruckert C."/>
        </authorList>
    </citation>
    <scope>NUCLEOTIDE SEQUENCE</scope>
    <source>
        <strain evidence="7">KCTC 23714</strain>
    </source>
</reference>
<dbReference type="PROSITE" id="PS51318">
    <property type="entry name" value="TAT"/>
    <property type="match status" value="1"/>
</dbReference>
<name>A0A918IRV1_9RHOB</name>
<keyword evidence="3 7" id="KW-0378">Hydrolase</keyword>
<evidence type="ECO:0000256" key="1">
    <source>
        <dbReference type="ARBA" id="ARBA00007749"/>
    </source>
</evidence>
<sequence length="315" mass="33447">MTDPTLTRRRALFAAAALPLAGALPLSAGLTRPAQAAADPQGPALPLFQRFRLGSFEVTPLLAGTRTTDKPQETFGLNASAEDFAALAAQNFLPADRTQNFFTPTLVNTGAELVLFDTGLAPEGITAALAAAGHTPDQIDVVVLTHMHGDHIGGLAGDAGPTFPKARYVTGSAEHNHWSQAGNEGFDTKVKPLNDRMTMLDDGGTVAPGITALAAFGHSPGHMAYHLESGGQRLILTADTVNHYVFSLQRPEWEVRFDMDKAAAAATRKTLLGMIAADRLPFIGYHMPFPALGYLEAQGDGFRMVPASYQLLMEG</sequence>
<evidence type="ECO:0000259" key="6">
    <source>
        <dbReference type="SMART" id="SM00849"/>
    </source>
</evidence>
<dbReference type="Gene3D" id="3.60.15.10">
    <property type="entry name" value="Ribonuclease Z/Hydroxyacylglutathione hydrolase-like"/>
    <property type="match status" value="1"/>
</dbReference>
<dbReference type="InterPro" id="IPR051013">
    <property type="entry name" value="MBL_superfamily_lactonases"/>
</dbReference>
<keyword evidence="8" id="KW-1185">Reference proteome</keyword>
<keyword evidence="5" id="KW-0732">Signal</keyword>
<organism evidence="7 8">
    <name type="scientific">Gemmobacter lanyuensis</name>
    <dbReference type="NCBI Taxonomy" id="1054497"/>
    <lineage>
        <taxon>Bacteria</taxon>
        <taxon>Pseudomonadati</taxon>
        <taxon>Pseudomonadota</taxon>
        <taxon>Alphaproteobacteria</taxon>
        <taxon>Rhodobacterales</taxon>
        <taxon>Paracoccaceae</taxon>
        <taxon>Gemmobacter</taxon>
    </lineage>
</organism>
<dbReference type="PANTHER" id="PTHR42978:SF6">
    <property type="entry name" value="QUORUM-QUENCHING LACTONASE YTNP-RELATED"/>
    <property type="match status" value="1"/>
</dbReference>
<keyword evidence="2" id="KW-0479">Metal-binding</keyword>
<dbReference type="SUPFAM" id="SSF56281">
    <property type="entry name" value="Metallo-hydrolase/oxidoreductase"/>
    <property type="match status" value="1"/>
</dbReference>
<evidence type="ECO:0000256" key="2">
    <source>
        <dbReference type="ARBA" id="ARBA00022723"/>
    </source>
</evidence>
<evidence type="ECO:0000256" key="5">
    <source>
        <dbReference type="SAM" id="SignalP"/>
    </source>
</evidence>
<protein>
    <submittedName>
        <fullName evidence="7">MBL fold hydrolase</fullName>
    </submittedName>
</protein>